<dbReference type="EMBL" id="CAEZYU010000106">
    <property type="protein sequence ID" value="CAB4755307.1"/>
    <property type="molecule type" value="Genomic_DNA"/>
</dbReference>
<feature type="compositionally biased region" description="Basic and acidic residues" evidence="1">
    <location>
        <begin position="46"/>
        <end position="56"/>
    </location>
</feature>
<sequence>MVSRKKRDESSPDRPALSLVADDDLSGAVDAMSGSEPDETAQGATEEQRLEAEHGTSLDQGSTGDASEEEVDAALPKIPGLSSMSPTEQAQAILEDADPVAYYKMLNGLVRSSHSSLLQALPYTPALEFHNPTCVVVEPEPTNVETVELYARAAYPDFDRVLLAAFNDPALDHLMAELYHLLMVEKTNVALVTNHGQIIDIALVMGAWLSAMLAPDRSFGVLGEHGSLEELAEVSNVLVSRMVITRQAFNVPAIQVLQCGSRIFLSVPQTASRRRAKLEAALVRANNTLMRTALDEQLAKGGQLLAMAASGSQDLTIPGLMKKARAAWRARRGDDPGEAPTLHLQPLYDGTLTLMQSCTYVLPVAICLDSSTPACVIGGLTRIKEKDDCHRIMDWIALAHQEATGVPTIYHWHEDDLLTQVRARLNR</sequence>
<accession>A0A6J6U9P5</accession>
<proteinExistence type="predicted"/>
<feature type="compositionally biased region" description="Basic and acidic residues" evidence="1">
    <location>
        <begin position="1"/>
        <end position="12"/>
    </location>
</feature>
<evidence type="ECO:0000256" key="1">
    <source>
        <dbReference type="SAM" id="MobiDB-lite"/>
    </source>
</evidence>
<name>A0A6J6U9P5_9ZZZZ</name>
<evidence type="ECO:0000313" key="2">
    <source>
        <dbReference type="EMBL" id="CAB4755307.1"/>
    </source>
</evidence>
<reference evidence="2" key="1">
    <citation type="submission" date="2020-05" db="EMBL/GenBank/DDBJ databases">
        <authorList>
            <person name="Chiriac C."/>
            <person name="Salcher M."/>
            <person name="Ghai R."/>
            <person name="Kavagutti S V."/>
        </authorList>
    </citation>
    <scope>NUCLEOTIDE SEQUENCE</scope>
</reference>
<feature type="region of interest" description="Disordered" evidence="1">
    <location>
        <begin position="1"/>
        <end position="71"/>
    </location>
</feature>
<organism evidence="2">
    <name type="scientific">freshwater metagenome</name>
    <dbReference type="NCBI Taxonomy" id="449393"/>
    <lineage>
        <taxon>unclassified sequences</taxon>
        <taxon>metagenomes</taxon>
        <taxon>ecological metagenomes</taxon>
    </lineage>
</organism>
<dbReference type="AlphaFoldDB" id="A0A6J6U9P5"/>
<gene>
    <name evidence="2" type="ORF">UFOPK2766_01876</name>
</gene>
<protein>
    <submittedName>
        <fullName evidence="2">Unannotated protein</fullName>
    </submittedName>
</protein>